<reference evidence="1" key="1">
    <citation type="submission" date="2022-06" db="EMBL/GenBank/DDBJ databases">
        <authorList>
            <person name="Berger JAMES D."/>
            <person name="Berger JAMES D."/>
        </authorList>
    </citation>
    <scope>NUCLEOTIDE SEQUENCE [LARGE SCALE GENOMIC DNA]</scope>
</reference>
<proteinExistence type="predicted"/>
<protein>
    <submittedName>
        <fullName evidence="2">Uncharacterized protein</fullName>
    </submittedName>
</protein>
<dbReference type="Proteomes" id="UP000050795">
    <property type="component" value="Unassembled WGS sequence"/>
</dbReference>
<dbReference type="WBParaSite" id="TREG1_136900.1">
    <property type="protein sequence ID" value="TREG1_136900.1"/>
    <property type="gene ID" value="TREG1_136900"/>
</dbReference>
<name>A0AA85J163_TRIRE</name>
<evidence type="ECO:0000313" key="2">
    <source>
        <dbReference type="WBParaSite" id="TREG1_136900.1"/>
    </source>
</evidence>
<reference evidence="2" key="2">
    <citation type="submission" date="2023-11" db="UniProtKB">
        <authorList>
            <consortium name="WormBaseParasite"/>
        </authorList>
    </citation>
    <scope>IDENTIFICATION</scope>
</reference>
<keyword evidence="1" id="KW-1185">Reference proteome</keyword>
<sequence>MEIEERVLKYFRFYSCNEKVHKVEQLHVQNNETLCCFLEYDIYILFTFLKHWEMNFFDFIYVYLWADEFETQKLTTSHLDLSRTCRDNGLRECDQFLVNHPLKIS</sequence>
<organism evidence="1 2">
    <name type="scientific">Trichobilharzia regenti</name>
    <name type="common">Nasal bird schistosome</name>
    <dbReference type="NCBI Taxonomy" id="157069"/>
    <lineage>
        <taxon>Eukaryota</taxon>
        <taxon>Metazoa</taxon>
        <taxon>Spiralia</taxon>
        <taxon>Lophotrochozoa</taxon>
        <taxon>Platyhelminthes</taxon>
        <taxon>Trematoda</taxon>
        <taxon>Digenea</taxon>
        <taxon>Strigeidida</taxon>
        <taxon>Schistosomatoidea</taxon>
        <taxon>Schistosomatidae</taxon>
        <taxon>Trichobilharzia</taxon>
    </lineage>
</organism>
<dbReference type="AlphaFoldDB" id="A0AA85J163"/>
<accession>A0AA85J163</accession>
<evidence type="ECO:0000313" key="1">
    <source>
        <dbReference type="Proteomes" id="UP000050795"/>
    </source>
</evidence>